<keyword evidence="2" id="KW-1185">Reference proteome</keyword>
<dbReference type="KEGG" id="vg:8764024"/>
<dbReference type="OrthoDB" id="7262at10239"/>
<proteinExistence type="predicted"/>
<dbReference type="RefSeq" id="YP_003422503.1">
    <property type="nucleotide sequence ID" value="NC_013772.1"/>
</dbReference>
<dbReference type="Proteomes" id="UP000203623">
    <property type="component" value="Genome"/>
</dbReference>
<evidence type="ECO:0000313" key="2">
    <source>
        <dbReference type="Proteomes" id="UP000203623"/>
    </source>
</evidence>
<sequence length="496" mass="56994">MFALTIIFVAAILQIEAQNYLSTYQALLDGRSGYCLGDCVNSQCVIKFNSALAKCTYSNSSSTPQYRTIHNHYCYSNCGYFDGQEYQWCVTSEEDNSFSWDYCSRKVANKAVETVQTDNEYMTCGYTTCSKHNKYSYNWCGTIGTYWEYCNPSNKVLLIDYITSIQTECASPCEKRSSDDAAYCYDVNYSWHMCYLNPNFDYELDNLHQGLAQFYNTGGTFTRNGYKLCSNLKIVTIKEDTRLKPRFKIYPIDYGRFTRQALFKQTPHGGGVTLHNSFDVEHVAQFYADHNPTVTVQDINLDTFNVSHHTLTNPIVSYTVLPIPNYMYAEQVNLPLVVNAIITTSTLPKNKMVDRPFDSSLVRHLQHMHNNHTTDEGDFIISYALGGPVEKYNVIPQAWKHKNKRLSLTNTIENFLSHSGLNLHVRITAVVVYKMDRHQLVHRPTAVMMRVRLMDEGRLVNVFGERIRPSENSMENMYFSNDPELVCGYNFTSKDV</sequence>
<dbReference type="EMBL" id="EU678671">
    <property type="protein sequence ID" value="ACH69514.1"/>
    <property type="molecule type" value="Genomic_DNA"/>
</dbReference>
<protein>
    <submittedName>
        <fullName evidence="1">Uncharacterized protein</fullName>
    </submittedName>
</protein>
<organism evidence="1 2">
    <name type="scientific">Pseudalatia unipuncta granulosis virus</name>
    <name type="common">PuGV</name>
    <name type="synonym">Pseudalatia unipuncta granulovirus</name>
    <dbReference type="NCBI Taxonomy" id="36355"/>
    <lineage>
        <taxon>Viruses</taxon>
        <taxon>Viruses incertae sedis</taxon>
        <taxon>Naldaviricetes</taxon>
        <taxon>Lefavirales</taxon>
        <taxon>Baculoviridae</taxon>
        <taxon>Betabaculovirus</taxon>
        <taxon>Betabaculovirus myunipunctae</taxon>
    </lineage>
</organism>
<evidence type="ECO:0000313" key="1">
    <source>
        <dbReference type="EMBL" id="ACH69514.1"/>
    </source>
</evidence>
<dbReference type="GeneID" id="8764024"/>
<organismHost>
    <name type="scientific">Mythimna unipuncta</name>
    <name type="common">Armyworm moth</name>
    <name type="synonym">Pseudaletia unipuncta</name>
    <dbReference type="NCBI Taxonomy" id="103831"/>
</organismHost>
<reference evidence="2" key="1">
    <citation type="submission" date="2008-04" db="EMBL/GenBank/DDBJ databases">
        <title>Genome sequence analysis of the Pseudaletia unipuncta granulovirus which was propagated in Pseudaletia separate larvae.</title>
        <authorList>
            <person name="Li Y."/>
            <person name="Tang P."/>
            <person name="Zhang Z."/>
            <person name="Zhang H."/>
            <person name="Qin Q."/>
        </authorList>
    </citation>
    <scope>NUCLEOTIDE SEQUENCE [LARGE SCALE GENOMIC DNA]</scope>
    <source>
        <strain evidence="2">Hawaiin</strain>
    </source>
</reference>
<name>B6S732_GVPU</name>
<accession>B6S732</accession>